<sequence length="272" mass="29209">MSAAPAPKALTADDLLALVRRSPQQFQKKSPVDTDDAGVVHSFVSQTPVRRIDEARPAPVPDPEGRAEPAVETPAPETGTEAAGESESFSPAAPPKVIDMEAERQASWQAGYDQAMQEIDAARSQAREAALAEARADADATLEEVRTAFEAALARLNSAEQEVAATLTTHLETAMRILASERAGQKIDDTPQPFLRRIEKMAREIAAGAESLVVQMNPADLMAIKPHIKSFSPLSKARLSPDPKLGRGDLRLKMDEVSFADVIAERQGGGLR</sequence>
<dbReference type="InterPro" id="IPR018035">
    <property type="entry name" value="Flagellar_FliH/T3SS_HrpE"/>
</dbReference>
<keyword evidence="4" id="KW-0813">Transport</keyword>
<evidence type="ECO:0000313" key="11">
    <source>
        <dbReference type="EMBL" id="GGC22530.1"/>
    </source>
</evidence>
<evidence type="ECO:0000256" key="1">
    <source>
        <dbReference type="ARBA" id="ARBA00003041"/>
    </source>
</evidence>
<keyword evidence="8" id="KW-0175">Coiled coil</keyword>
<accession>A0ABQ1LFI5</accession>
<comment type="caution">
    <text evidence="11">The sequence shown here is derived from an EMBL/GenBank/DDBJ whole genome shotgun (WGS) entry which is preliminary data.</text>
</comment>
<proteinExistence type="inferred from homology"/>
<evidence type="ECO:0000313" key="12">
    <source>
        <dbReference type="Proteomes" id="UP000645462"/>
    </source>
</evidence>
<gene>
    <name evidence="11" type="ORF">GCM10011363_43840</name>
</gene>
<dbReference type="PANTHER" id="PTHR34982">
    <property type="entry name" value="YOP PROTEINS TRANSLOCATION PROTEIN L"/>
    <property type="match status" value="1"/>
</dbReference>
<evidence type="ECO:0000256" key="3">
    <source>
        <dbReference type="ARBA" id="ARBA00016507"/>
    </source>
</evidence>
<organism evidence="11 12">
    <name type="scientific">Marivita lacus</name>
    <dbReference type="NCBI Taxonomy" id="1323742"/>
    <lineage>
        <taxon>Bacteria</taxon>
        <taxon>Pseudomonadati</taxon>
        <taxon>Pseudomonadota</taxon>
        <taxon>Alphaproteobacteria</taxon>
        <taxon>Rhodobacterales</taxon>
        <taxon>Roseobacteraceae</taxon>
        <taxon>Marivita</taxon>
    </lineage>
</organism>
<dbReference type="Proteomes" id="UP000645462">
    <property type="component" value="Unassembled WGS sequence"/>
</dbReference>
<dbReference type="PANTHER" id="PTHR34982:SF1">
    <property type="entry name" value="FLAGELLAR ASSEMBLY PROTEIN FLIH"/>
    <property type="match status" value="1"/>
</dbReference>
<keyword evidence="7" id="KW-1006">Bacterial flagellum protein export</keyword>
<feature type="domain" description="Flagellar assembly protein FliH/Type III secretion system HrpE" evidence="10">
    <location>
        <begin position="146"/>
        <end position="256"/>
    </location>
</feature>
<dbReference type="RefSeq" id="WP_188484245.1">
    <property type="nucleotide sequence ID" value="NZ_BMFC01000023.1"/>
</dbReference>
<comment type="function">
    <text evidence="1">Needed for flagellar regrowth and assembly.</text>
</comment>
<evidence type="ECO:0000256" key="5">
    <source>
        <dbReference type="ARBA" id="ARBA00022795"/>
    </source>
</evidence>
<dbReference type="Pfam" id="PF02108">
    <property type="entry name" value="FliH"/>
    <property type="match status" value="1"/>
</dbReference>
<evidence type="ECO:0000259" key="10">
    <source>
        <dbReference type="Pfam" id="PF02108"/>
    </source>
</evidence>
<evidence type="ECO:0000256" key="6">
    <source>
        <dbReference type="ARBA" id="ARBA00022927"/>
    </source>
</evidence>
<evidence type="ECO:0000256" key="9">
    <source>
        <dbReference type="SAM" id="MobiDB-lite"/>
    </source>
</evidence>
<feature type="region of interest" description="Disordered" evidence="9">
    <location>
        <begin position="22"/>
        <end position="93"/>
    </location>
</feature>
<keyword evidence="6" id="KW-0653">Protein transport</keyword>
<reference evidence="12" key="1">
    <citation type="journal article" date="2019" name="Int. J. Syst. Evol. Microbiol.">
        <title>The Global Catalogue of Microorganisms (GCM) 10K type strain sequencing project: providing services to taxonomists for standard genome sequencing and annotation.</title>
        <authorList>
            <consortium name="The Broad Institute Genomics Platform"/>
            <consortium name="The Broad Institute Genome Sequencing Center for Infectious Disease"/>
            <person name="Wu L."/>
            <person name="Ma J."/>
        </authorList>
    </citation>
    <scope>NUCLEOTIDE SEQUENCE [LARGE SCALE GENOMIC DNA]</scope>
    <source>
        <strain evidence="12">CGMCC 1.12478</strain>
    </source>
</reference>
<dbReference type="EMBL" id="BMFC01000023">
    <property type="protein sequence ID" value="GGC22530.1"/>
    <property type="molecule type" value="Genomic_DNA"/>
</dbReference>
<name>A0ABQ1LFI5_9RHOB</name>
<dbReference type="InterPro" id="IPR051472">
    <property type="entry name" value="T3SS_Stator/FliH"/>
</dbReference>
<keyword evidence="5" id="KW-1005">Bacterial flagellum biogenesis</keyword>
<evidence type="ECO:0000256" key="7">
    <source>
        <dbReference type="ARBA" id="ARBA00023225"/>
    </source>
</evidence>
<feature type="coiled-coil region" evidence="8">
    <location>
        <begin position="112"/>
        <end position="162"/>
    </location>
</feature>
<evidence type="ECO:0000256" key="2">
    <source>
        <dbReference type="ARBA" id="ARBA00006602"/>
    </source>
</evidence>
<keyword evidence="12" id="KW-1185">Reference proteome</keyword>
<evidence type="ECO:0000256" key="8">
    <source>
        <dbReference type="SAM" id="Coils"/>
    </source>
</evidence>
<protein>
    <recommendedName>
        <fullName evidence="3">Flagellar assembly protein FliH</fullName>
    </recommendedName>
</protein>
<comment type="similarity">
    <text evidence="2">Belongs to the FliH family.</text>
</comment>
<evidence type="ECO:0000256" key="4">
    <source>
        <dbReference type="ARBA" id="ARBA00022448"/>
    </source>
</evidence>